<evidence type="ECO:0000313" key="7">
    <source>
        <dbReference type="Proteomes" id="UP000178666"/>
    </source>
</evidence>
<evidence type="ECO:0000313" key="6">
    <source>
        <dbReference type="Proteomes" id="UP000075221"/>
    </source>
</evidence>
<accession>A0AAC8YHK9</accession>
<dbReference type="SUPFAM" id="SSF46785">
    <property type="entry name" value="Winged helix' DNA-binding domain"/>
    <property type="match status" value="1"/>
</dbReference>
<dbReference type="Gene3D" id="1.10.10.10">
    <property type="entry name" value="Winged helix-like DNA-binding domain superfamily/Winged helix DNA-binding domain"/>
    <property type="match status" value="1"/>
</dbReference>
<feature type="domain" description="Transcription regulator PadR N-terminal" evidence="2">
    <location>
        <begin position="7"/>
        <end position="76"/>
    </location>
</feature>
<feature type="region of interest" description="Disordered" evidence="1">
    <location>
        <begin position="169"/>
        <end position="208"/>
    </location>
</feature>
<dbReference type="PANTHER" id="PTHR43252:SF2">
    <property type="entry name" value="TRANSCRIPTION REGULATOR, PADR-LIKE FAMILY"/>
    <property type="match status" value="1"/>
</dbReference>
<sequence length="208" mass="22790">MSIRFAILALLDERASYGYEIKAEFDRRTNRTWPLNIGQVYTTLDRLERDQLVSRGSENAEGRVMYEITPGGSRAVSDWFASVIPDNPQRDELAIKIAMAATRPGCDVGAIIQNQRRESMRALQNHYQALRGIDEEDLAGELVIQSLIYSSEAQIRWLDHCETAALRASRSASRGAGGPGGAGTPRATGADAAAPAGKRATRITRDAR</sequence>
<dbReference type="Proteomes" id="UP000075221">
    <property type="component" value="Chromosome"/>
</dbReference>
<evidence type="ECO:0000313" key="4">
    <source>
        <dbReference type="EMBL" id="AMS06197.1"/>
    </source>
</evidence>
<dbReference type="RefSeq" id="WP_062820101.1">
    <property type="nucleotide sequence ID" value="NZ_CP014352.1"/>
</dbReference>
<dbReference type="Proteomes" id="UP000178666">
    <property type="component" value="Chromosome"/>
</dbReference>
<dbReference type="InterPro" id="IPR005149">
    <property type="entry name" value="Tscrpt_reg_PadR_N"/>
</dbReference>
<dbReference type="PANTHER" id="PTHR43252">
    <property type="entry name" value="TRANSCRIPTIONAL REGULATOR YQJI"/>
    <property type="match status" value="1"/>
</dbReference>
<reference evidence="4 6" key="2">
    <citation type="submission" date="2016-02" db="EMBL/GenBank/DDBJ databases">
        <title>Complete Genome Sequence of Propionibacterium acidipropionici ATCC 55737.</title>
        <authorList>
            <person name="Luna Flores C.H."/>
            <person name="Nielsen L.K."/>
            <person name="Marcellin E."/>
        </authorList>
    </citation>
    <scope>NUCLEOTIDE SEQUENCE [LARGE SCALE GENOMIC DNA]</scope>
    <source>
        <strain evidence="4 6">ATCC 55737</strain>
    </source>
</reference>
<evidence type="ECO:0000259" key="2">
    <source>
        <dbReference type="Pfam" id="PF03551"/>
    </source>
</evidence>
<evidence type="ECO:0000313" key="5">
    <source>
        <dbReference type="EMBL" id="AOZ47656.1"/>
    </source>
</evidence>
<evidence type="ECO:0000256" key="1">
    <source>
        <dbReference type="SAM" id="MobiDB-lite"/>
    </source>
</evidence>
<name>A0AAC8YHK9_9ACTN</name>
<dbReference type="Pfam" id="PF03551">
    <property type="entry name" value="PadR"/>
    <property type="match status" value="1"/>
</dbReference>
<proteinExistence type="predicted"/>
<protein>
    <submittedName>
        <fullName evidence="4">Transcriptional regulator</fullName>
    </submittedName>
</protein>
<dbReference type="Pfam" id="PF10400">
    <property type="entry name" value="Vir_act_alpha_C"/>
    <property type="match status" value="1"/>
</dbReference>
<dbReference type="EMBL" id="CP014352">
    <property type="protein sequence ID" value="AMS06197.1"/>
    <property type="molecule type" value="Genomic_DNA"/>
</dbReference>
<dbReference type="AlphaFoldDB" id="A0AAC8YHK9"/>
<dbReference type="InterPro" id="IPR018309">
    <property type="entry name" value="Tscrpt_reg_PadR_C"/>
</dbReference>
<feature type="compositionally biased region" description="Low complexity" evidence="1">
    <location>
        <begin position="184"/>
        <end position="198"/>
    </location>
</feature>
<organism evidence="4 6">
    <name type="scientific">Acidipropionibacterium acidipropionici</name>
    <dbReference type="NCBI Taxonomy" id="1748"/>
    <lineage>
        <taxon>Bacteria</taxon>
        <taxon>Bacillati</taxon>
        <taxon>Actinomycetota</taxon>
        <taxon>Actinomycetes</taxon>
        <taxon>Propionibacteriales</taxon>
        <taxon>Propionibacteriaceae</taxon>
        <taxon>Acidipropionibacterium</taxon>
    </lineage>
</organism>
<evidence type="ECO:0000259" key="3">
    <source>
        <dbReference type="Pfam" id="PF10400"/>
    </source>
</evidence>
<dbReference type="InterPro" id="IPR036390">
    <property type="entry name" value="WH_DNA-bd_sf"/>
</dbReference>
<keyword evidence="7" id="KW-1185">Reference proteome</keyword>
<dbReference type="EMBL" id="CP015970">
    <property type="protein sequence ID" value="AOZ47656.1"/>
    <property type="molecule type" value="Genomic_DNA"/>
</dbReference>
<dbReference type="InterPro" id="IPR036388">
    <property type="entry name" value="WH-like_DNA-bd_sf"/>
</dbReference>
<gene>
    <name evidence="5" type="ORF">A8L58_14330</name>
    <name evidence="4" type="ORF">AXH35_12880</name>
</gene>
<reference evidence="5 7" key="1">
    <citation type="journal article" date="2016" name="Plant Dis.">
        <title>Improved production of propionic acid using genome shuffling.</title>
        <authorList>
            <person name="Luna-Flores C.H."/>
            <person name="Palfreyman R.W."/>
            <person name="Kromer J.O."/>
            <person name="Nielsen L.K."/>
            <person name="Marcellin E."/>
        </authorList>
    </citation>
    <scope>NUCLEOTIDE SEQUENCE [LARGE SCALE GENOMIC DNA]</scope>
    <source>
        <strain evidence="5 7">F3E8</strain>
    </source>
</reference>
<feature type="domain" description="Transcription regulator PadR C-terminal" evidence="3">
    <location>
        <begin position="90"/>
        <end position="163"/>
    </location>
</feature>